<dbReference type="PANTHER" id="PTHR30575">
    <property type="entry name" value="PEPTIDASE M20"/>
    <property type="match status" value="1"/>
</dbReference>
<feature type="domain" description="Peptidase M20 dimerisation" evidence="2">
    <location>
        <begin position="187"/>
        <end position="275"/>
    </location>
</feature>
<dbReference type="PIRSF" id="PIRSF037227">
    <property type="entry name" value="Aminobenzoyl-glu_utiliz_pB"/>
    <property type="match status" value="1"/>
</dbReference>
<name>A0ABT3H2D5_9RHOB</name>
<dbReference type="Pfam" id="PF01546">
    <property type="entry name" value="Peptidase_M20"/>
    <property type="match status" value="1"/>
</dbReference>
<dbReference type="Gene3D" id="3.30.70.360">
    <property type="match status" value="1"/>
</dbReference>
<evidence type="ECO:0000259" key="2">
    <source>
        <dbReference type="Pfam" id="PF07687"/>
    </source>
</evidence>
<comment type="caution">
    <text evidence="3">The sequence shown here is derived from an EMBL/GenBank/DDBJ whole genome shotgun (WGS) entry which is preliminary data.</text>
</comment>
<dbReference type="Gene3D" id="3.40.630.10">
    <property type="entry name" value="Zn peptidases"/>
    <property type="match status" value="1"/>
</dbReference>
<dbReference type="InterPro" id="IPR017145">
    <property type="entry name" value="Aminobenzoyl-glu_utiliz_pB"/>
</dbReference>
<accession>A0ABT3H2D5</accession>
<evidence type="ECO:0000313" key="4">
    <source>
        <dbReference type="Proteomes" id="UP001208938"/>
    </source>
</evidence>
<dbReference type="NCBIfam" id="TIGR01891">
    <property type="entry name" value="amidohydrolases"/>
    <property type="match status" value="1"/>
</dbReference>
<keyword evidence="1" id="KW-0378">Hydrolase</keyword>
<reference evidence="3 4" key="1">
    <citation type="submission" date="2022-10" db="EMBL/GenBank/DDBJ databases">
        <title>Pararhodobacter sp. nov., isolated from marine algae.</title>
        <authorList>
            <person name="Choi B.J."/>
            <person name="Kim J.M."/>
            <person name="Lee J.K."/>
            <person name="Choi D.G."/>
            <person name="Jeon C.O."/>
        </authorList>
    </citation>
    <scope>NUCLEOTIDE SEQUENCE [LARGE SCALE GENOMIC DNA]</scope>
    <source>
        <strain evidence="3 4">ZQ420</strain>
    </source>
</reference>
<sequence>MQALTTQVTRLAPTFTAVSDAIWATPELCYAEHRSVAAQIDALAAQGFAITRNIAGLDTAFTADWGTDGPVIAFLGEFDALPGLSQQAGLAKPLAVEDGGNGHGCGHNLLGAASMLAASALAARLRDTGIAARVRYYGCPAEEGGWGKVRMVAAGAFDDAQVGIGWHPGTYNAVRARATLAVANRRYRFTGRAAHAAMSPHLGRSALDAVELMNVGANYLREHMPQEARLHYAATDAGGSAPNVVQARAESLYMIRAPELDDLHALIARVDDVARGAALMTGTQVEIIGEGGAANVLPNAALCAVMHQAMLALGTLNFARDELAFAQAIRDSLGDTAAADRRAQTEGDALLPQGHGRLPLHSGLRCFSGRIEQGTGSTDVGDVSWQIPVVEAALATWAVGTPSHTWQAVAQGRSSAAHRAMIRAANVMAHTALTLIQQPGAIAQAQDELARRRGGRPYVPVLPDAA</sequence>
<dbReference type="RefSeq" id="WP_264506838.1">
    <property type="nucleotide sequence ID" value="NZ_JAPDFL010000001.1"/>
</dbReference>
<dbReference type="SUPFAM" id="SSF53187">
    <property type="entry name" value="Zn-dependent exopeptidases"/>
    <property type="match status" value="1"/>
</dbReference>
<dbReference type="PANTHER" id="PTHR30575:SF0">
    <property type="entry name" value="XAA-ARG DIPEPTIDASE"/>
    <property type="match status" value="1"/>
</dbReference>
<evidence type="ECO:0000256" key="1">
    <source>
        <dbReference type="ARBA" id="ARBA00022801"/>
    </source>
</evidence>
<protein>
    <submittedName>
        <fullName evidence="3">Amidohydrolase</fullName>
    </submittedName>
</protein>
<dbReference type="Proteomes" id="UP001208938">
    <property type="component" value="Unassembled WGS sequence"/>
</dbReference>
<dbReference type="SUPFAM" id="SSF55031">
    <property type="entry name" value="Bacterial exopeptidase dimerisation domain"/>
    <property type="match status" value="1"/>
</dbReference>
<dbReference type="EMBL" id="JAPDFL010000001">
    <property type="protein sequence ID" value="MCW1933995.1"/>
    <property type="molecule type" value="Genomic_DNA"/>
</dbReference>
<dbReference type="Pfam" id="PF07687">
    <property type="entry name" value="M20_dimer"/>
    <property type="match status" value="1"/>
</dbReference>
<keyword evidence="4" id="KW-1185">Reference proteome</keyword>
<evidence type="ECO:0000313" key="3">
    <source>
        <dbReference type="EMBL" id="MCW1933995.1"/>
    </source>
</evidence>
<organism evidence="3 4">
    <name type="scientific">Pararhodobacter zhoushanensis</name>
    <dbReference type="NCBI Taxonomy" id="2479545"/>
    <lineage>
        <taxon>Bacteria</taxon>
        <taxon>Pseudomonadati</taxon>
        <taxon>Pseudomonadota</taxon>
        <taxon>Alphaproteobacteria</taxon>
        <taxon>Rhodobacterales</taxon>
        <taxon>Paracoccaceae</taxon>
        <taxon>Pararhodobacter</taxon>
    </lineage>
</organism>
<dbReference type="InterPro" id="IPR052030">
    <property type="entry name" value="Peptidase_M20/M20A_hydrolases"/>
</dbReference>
<gene>
    <name evidence="3" type="ORF">OKW52_17470</name>
</gene>
<dbReference type="InterPro" id="IPR002933">
    <property type="entry name" value="Peptidase_M20"/>
</dbReference>
<dbReference type="InterPro" id="IPR017439">
    <property type="entry name" value="Amidohydrolase"/>
</dbReference>
<dbReference type="InterPro" id="IPR011650">
    <property type="entry name" value="Peptidase_M20_dimer"/>
</dbReference>
<dbReference type="InterPro" id="IPR036264">
    <property type="entry name" value="Bact_exopeptidase_dim_dom"/>
</dbReference>
<proteinExistence type="predicted"/>